<accession>A0AAT9GJZ7</accession>
<evidence type="ECO:0000256" key="1">
    <source>
        <dbReference type="SAM" id="Phobius"/>
    </source>
</evidence>
<evidence type="ECO:0008006" key="3">
    <source>
        <dbReference type="Google" id="ProtNLM"/>
    </source>
</evidence>
<dbReference type="Gene3D" id="3.40.50.300">
    <property type="entry name" value="P-loop containing nucleotide triphosphate hydrolases"/>
    <property type="match status" value="1"/>
</dbReference>
<protein>
    <recommendedName>
        <fullName evidence="3">ATP-binding protein</fullName>
    </recommendedName>
</protein>
<feature type="transmembrane region" description="Helical" evidence="1">
    <location>
        <begin position="113"/>
        <end position="145"/>
    </location>
</feature>
<dbReference type="AlphaFoldDB" id="A0AAT9GJZ7"/>
<feature type="transmembrane region" description="Helical" evidence="1">
    <location>
        <begin position="63"/>
        <end position="82"/>
    </location>
</feature>
<organism evidence="2">
    <name type="scientific">Sediminibacterium sp. KACHI17</name>
    <dbReference type="NCBI Taxonomy" id="1751071"/>
    <lineage>
        <taxon>Bacteria</taxon>
        <taxon>Pseudomonadati</taxon>
        <taxon>Bacteroidota</taxon>
        <taxon>Chitinophagia</taxon>
        <taxon>Chitinophagales</taxon>
        <taxon>Chitinophagaceae</taxon>
        <taxon>Sediminibacterium</taxon>
    </lineage>
</organism>
<keyword evidence="1" id="KW-1133">Transmembrane helix</keyword>
<keyword evidence="1" id="KW-0472">Membrane</keyword>
<dbReference type="EMBL" id="AP029612">
    <property type="protein sequence ID" value="BFG70960.1"/>
    <property type="molecule type" value="Genomic_DNA"/>
</dbReference>
<name>A0AAT9GJZ7_9BACT</name>
<evidence type="ECO:0000313" key="2">
    <source>
        <dbReference type="EMBL" id="BFG70960.1"/>
    </source>
</evidence>
<sequence>MQFRLSAKLVKAQLTYDLIGKDSQRGITLSYGWLANQCGHCMLGYIPTHLIYLLLHYCLKLDGATWISALIVSLIWTIFEYINVRKPLKKQKEEGALFEPDWKNIIHDTVTDLGFFIFGALLAAIVLGGSWILSIIILILVLFLYPASKKWYHTKIFQQAAEYPIQFRLSQWKWKMQEVDKEKVLVFLSNRKPVKHLLISGEYKTGKTSLAVAIANELSIQHYACKYTTAIKLFSSFIESDPAQPQVPGNIWGWRTSHCLVIDDINTGLPGTSELISAEAFLKYAQSGNYGTENINALKQLNVIWVLGDVAGVGAMKLQTTWTQMLHQLGIATEQITHIHLSRS</sequence>
<dbReference type="RefSeq" id="WP_353548597.1">
    <property type="nucleotide sequence ID" value="NZ_AP029612.1"/>
</dbReference>
<reference evidence="2" key="1">
    <citation type="submission" date="2024-02" db="EMBL/GenBank/DDBJ databases">
        <title>Sediminibacterium planktonica sp. nov. and Sediminibacterium longus sp. nov., isolated from surface lake and river water.</title>
        <authorList>
            <person name="Watanabe K."/>
            <person name="Takemine S."/>
            <person name="Ishii Y."/>
            <person name="Ogata Y."/>
            <person name="Shindo C."/>
            <person name="Suda W."/>
        </authorList>
    </citation>
    <scope>NUCLEOTIDE SEQUENCE</scope>
    <source>
        <strain evidence="2">KACHI17</strain>
    </source>
</reference>
<dbReference type="InterPro" id="IPR027417">
    <property type="entry name" value="P-loop_NTPase"/>
</dbReference>
<keyword evidence="1" id="KW-0812">Transmembrane</keyword>
<dbReference type="SUPFAM" id="SSF52540">
    <property type="entry name" value="P-loop containing nucleoside triphosphate hydrolases"/>
    <property type="match status" value="1"/>
</dbReference>
<proteinExistence type="predicted"/>
<gene>
    <name evidence="2" type="ORF">KACHI17_18410</name>
</gene>